<dbReference type="PROSITE" id="PS50885">
    <property type="entry name" value="HAMP"/>
    <property type="match status" value="2"/>
</dbReference>
<dbReference type="GO" id="GO:0006935">
    <property type="term" value="P:chemotaxis"/>
    <property type="evidence" value="ECO:0007669"/>
    <property type="project" value="UniProtKB-KW"/>
</dbReference>
<keyword evidence="5" id="KW-0472">Membrane</keyword>
<dbReference type="SMART" id="SM00283">
    <property type="entry name" value="MA"/>
    <property type="match status" value="1"/>
</dbReference>
<comment type="subcellular location">
    <subcellularLocation>
        <location evidence="1">Membrane</location>
    </subcellularLocation>
</comment>
<evidence type="ECO:0000256" key="2">
    <source>
        <dbReference type="ARBA" id="ARBA00022500"/>
    </source>
</evidence>
<dbReference type="FunFam" id="1.10.287.950:FF:000001">
    <property type="entry name" value="Methyl-accepting chemotaxis sensory transducer"/>
    <property type="match status" value="1"/>
</dbReference>
<feature type="domain" description="Methyl-accepting transducer" evidence="6">
    <location>
        <begin position="348"/>
        <end position="577"/>
    </location>
</feature>
<dbReference type="PANTHER" id="PTHR43531">
    <property type="entry name" value="PROTEIN ICFG"/>
    <property type="match status" value="1"/>
</dbReference>
<dbReference type="PANTHER" id="PTHR43531:SF11">
    <property type="entry name" value="METHYL-ACCEPTING CHEMOTAXIS PROTEIN 3"/>
    <property type="match status" value="1"/>
</dbReference>
<dbReference type="EMBL" id="WIXI01000051">
    <property type="protein sequence ID" value="MQY49786.1"/>
    <property type="molecule type" value="Genomic_DNA"/>
</dbReference>
<dbReference type="CDD" id="cd06225">
    <property type="entry name" value="HAMP"/>
    <property type="match status" value="1"/>
</dbReference>
<dbReference type="AlphaFoldDB" id="A0A6A8AKU3"/>
<keyword evidence="4" id="KW-0807">Transducer</keyword>
<dbReference type="SUPFAM" id="SSF58104">
    <property type="entry name" value="Methyl-accepting chemotaxis protein (MCP) signaling domain"/>
    <property type="match status" value="1"/>
</dbReference>
<evidence type="ECO:0000313" key="9">
    <source>
        <dbReference type="EMBL" id="MQY49786.1"/>
    </source>
</evidence>
<evidence type="ECO:0000256" key="1">
    <source>
        <dbReference type="ARBA" id="ARBA00004370"/>
    </source>
</evidence>
<feature type="domain" description="HAMP" evidence="8">
    <location>
        <begin position="210"/>
        <end position="263"/>
    </location>
</feature>
<evidence type="ECO:0000259" key="6">
    <source>
        <dbReference type="PROSITE" id="PS50111"/>
    </source>
</evidence>
<comment type="similarity">
    <text evidence="3">Belongs to the methyl-accepting chemotaxis (MCP) protein family.</text>
</comment>
<organism evidence="9 10">
    <name type="scientific">Endobacterium cereale</name>
    <dbReference type="NCBI Taxonomy" id="2663029"/>
    <lineage>
        <taxon>Bacteria</taxon>
        <taxon>Pseudomonadati</taxon>
        <taxon>Pseudomonadota</taxon>
        <taxon>Alphaproteobacteria</taxon>
        <taxon>Hyphomicrobiales</taxon>
        <taxon>Rhizobiaceae</taxon>
        <taxon>Endobacterium</taxon>
    </lineage>
</organism>
<evidence type="ECO:0000256" key="4">
    <source>
        <dbReference type="PROSITE-ProRule" id="PRU00284"/>
    </source>
</evidence>
<sequence length="652" mass="68574">MLKNLKIKTKFLMAIAILGVISLAGLLFVTQRFSAANQSYSHFLQNESTAATFVPRGAAGMWTATTWLSRALAQDPQSPAFKDLSERFGKEITGARGRLAQVPGLVPSRQAATDELLAGADKLKAIGDDLLKAHAAGDAAKVTTLSADLDKAIVELSPKFGASNGAMADLIKNGGDALSSEVSSTIQFAIIGMLVGIAIAIVLALTIAQKGITAPMARLRERMASLAAGETRADIDGLDRKDEIGQMAEAVAIFRDNALERQRLEQEAEDNRSLSEQERIDREAAKAREAADVKFAVDSLAEALSNLADGNVSHRIDRSFAASLDGVRNDFNASASKLQAALEEVAANARSIEAGSGEIKSAADDLAKRTEQQAASIEETAAALEEITTTVKDAARRAQEAGSLVARTRQGAEKSGEVVANAVKAMEQIEKSSGEIGNIIGVIDDIAFQTNLLALNAGVEAARAGEAGKGFAVVAQEVRELAQRSANAAKEIKTLITASNQQVQNGVHLVGETGKALQTIVTEVQEINRNVNAIVESAQEQSSGLQQINTAVNAMDQDTQKNAAMVEEQTAASHGLARDAAALNALLAQFKLSHARMQQVAAVTRPSAPQAAPQSARPIASPARKLASKVATAFSGNAALAVDTQTNDWQEF</sequence>
<comment type="caution">
    <text evidence="9">The sequence shown here is derived from an EMBL/GenBank/DDBJ whole genome shotgun (WGS) entry which is preliminary data.</text>
</comment>
<accession>A0A6A8AKU3</accession>
<evidence type="ECO:0000259" key="8">
    <source>
        <dbReference type="PROSITE" id="PS50885"/>
    </source>
</evidence>
<dbReference type="CDD" id="cd11386">
    <property type="entry name" value="MCP_signal"/>
    <property type="match status" value="1"/>
</dbReference>
<proteinExistence type="inferred from homology"/>
<name>A0A6A8AKU3_9HYPH</name>
<evidence type="ECO:0000259" key="7">
    <source>
        <dbReference type="PROSITE" id="PS50192"/>
    </source>
</evidence>
<protein>
    <submittedName>
        <fullName evidence="9">HAMP domain-containing protein</fullName>
    </submittedName>
</protein>
<dbReference type="InterPro" id="IPR000727">
    <property type="entry name" value="T_SNARE_dom"/>
</dbReference>
<dbReference type="InterPro" id="IPR051310">
    <property type="entry name" value="MCP_chemotaxis"/>
</dbReference>
<evidence type="ECO:0000256" key="5">
    <source>
        <dbReference type="SAM" id="Phobius"/>
    </source>
</evidence>
<dbReference type="GO" id="GO:0016020">
    <property type="term" value="C:membrane"/>
    <property type="evidence" value="ECO:0007669"/>
    <property type="project" value="UniProtKB-SubCell"/>
</dbReference>
<keyword evidence="10" id="KW-1185">Reference proteome</keyword>
<dbReference type="PROSITE" id="PS50192">
    <property type="entry name" value="T_SNARE"/>
    <property type="match status" value="1"/>
</dbReference>
<dbReference type="Proteomes" id="UP000435138">
    <property type="component" value="Unassembled WGS sequence"/>
</dbReference>
<dbReference type="Pfam" id="PF00015">
    <property type="entry name" value="MCPsignal"/>
    <property type="match status" value="1"/>
</dbReference>
<keyword evidence="5" id="KW-0812">Transmembrane</keyword>
<evidence type="ECO:0000313" key="10">
    <source>
        <dbReference type="Proteomes" id="UP000435138"/>
    </source>
</evidence>
<feature type="domain" description="HAMP" evidence="8">
    <location>
        <begin position="291"/>
        <end position="343"/>
    </location>
</feature>
<evidence type="ECO:0000256" key="3">
    <source>
        <dbReference type="ARBA" id="ARBA00029447"/>
    </source>
</evidence>
<keyword evidence="5" id="KW-1133">Transmembrane helix</keyword>
<dbReference type="PROSITE" id="PS50111">
    <property type="entry name" value="CHEMOTAXIS_TRANSDUC_2"/>
    <property type="match status" value="1"/>
</dbReference>
<gene>
    <name evidence="9" type="ORF">GAO09_27545</name>
</gene>
<reference evidence="9 10" key="1">
    <citation type="submission" date="2019-11" db="EMBL/GenBank/DDBJ databases">
        <title>Genome analysis of Rhizobacterium cereale a novel genus and species isolated from maize roots in North Spain.</title>
        <authorList>
            <person name="Menendez E."/>
            <person name="Flores-Felix J.D."/>
            <person name="Ramirez-Bahena M.-H."/>
            <person name="Igual J.M."/>
            <person name="Garcia-Fraile P."/>
            <person name="Peix A."/>
            <person name="Velazquez E."/>
        </authorList>
    </citation>
    <scope>NUCLEOTIDE SEQUENCE [LARGE SCALE GENOMIC DNA]</scope>
    <source>
        <strain evidence="9 10">RZME27</strain>
    </source>
</reference>
<dbReference type="InterPro" id="IPR004089">
    <property type="entry name" value="MCPsignal_dom"/>
</dbReference>
<feature type="transmembrane region" description="Helical" evidence="5">
    <location>
        <begin position="188"/>
        <end position="208"/>
    </location>
</feature>
<dbReference type="InterPro" id="IPR003660">
    <property type="entry name" value="HAMP_dom"/>
</dbReference>
<keyword evidence="2" id="KW-0145">Chemotaxis</keyword>
<dbReference type="Gene3D" id="1.10.287.950">
    <property type="entry name" value="Methyl-accepting chemotaxis protein"/>
    <property type="match status" value="1"/>
</dbReference>
<dbReference type="Gene3D" id="6.10.340.10">
    <property type="match status" value="1"/>
</dbReference>
<dbReference type="Pfam" id="PF00672">
    <property type="entry name" value="HAMP"/>
    <property type="match status" value="1"/>
</dbReference>
<dbReference type="SMART" id="SM00304">
    <property type="entry name" value="HAMP"/>
    <property type="match status" value="2"/>
</dbReference>
<dbReference type="RefSeq" id="WP_153359862.1">
    <property type="nucleotide sequence ID" value="NZ_JAYKOO010000001.1"/>
</dbReference>
<dbReference type="GO" id="GO:0007165">
    <property type="term" value="P:signal transduction"/>
    <property type="evidence" value="ECO:0007669"/>
    <property type="project" value="UniProtKB-KW"/>
</dbReference>
<feature type="domain" description="T-SNARE coiled-coil homology" evidence="7">
    <location>
        <begin position="339"/>
        <end position="401"/>
    </location>
</feature>